<evidence type="ECO:0000313" key="2">
    <source>
        <dbReference type="Proteomes" id="UP000001631"/>
    </source>
</evidence>
<accession>C0NZR1</accession>
<proteinExistence type="predicted"/>
<keyword evidence="2" id="KW-1185">Reference proteome</keyword>
<dbReference type="EMBL" id="GG663379">
    <property type="protein sequence ID" value="EEH03001.1"/>
    <property type="molecule type" value="Genomic_DNA"/>
</dbReference>
<dbReference type="GeneID" id="69041657"/>
<dbReference type="AlphaFoldDB" id="C0NZR1"/>
<dbReference type="RefSeq" id="XP_045283482.1">
    <property type="nucleotide sequence ID" value="XM_045435690.1"/>
</dbReference>
<name>C0NZR1_AJECG</name>
<evidence type="ECO:0000313" key="1">
    <source>
        <dbReference type="EMBL" id="EEH03001.1"/>
    </source>
</evidence>
<dbReference type="HOGENOM" id="CLU_1767525_0_0_1"/>
<dbReference type="InParanoid" id="C0NZR1"/>
<dbReference type="Proteomes" id="UP000001631">
    <property type="component" value="Unassembled WGS sequence"/>
</dbReference>
<reference evidence="1" key="1">
    <citation type="submission" date="2009-02" db="EMBL/GenBank/DDBJ databases">
        <title>The Genome Sequence of Ajellomyces capsulatus strain G186AR.</title>
        <authorList>
            <consortium name="The Broad Institute Genome Sequencing Platform"/>
            <person name="Champion M."/>
            <person name="Cuomo C."/>
            <person name="Ma L.-J."/>
            <person name="Henn M.R."/>
            <person name="Sil A."/>
            <person name="Goldman B."/>
            <person name="Young S.K."/>
            <person name="Kodira C.D."/>
            <person name="Zeng Q."/>
            <person name="Koehrsen M."/>
            <person name="Alvarado L."/>
            <person name="Berlin A."/>
            <person name="Borenstein D."/>
            <person name="Chen Z."/>
            <person name="Engels R."/>
            <person name="Freedman E."/>
            <person name="Gellesch M."/>
            <person name="Goldberg J."/>
            <person name="Griggs A."/>
            <person name="Gujja S."/>
            <person name="Heiman D."/>
            <person name="Hepburn T."/>
            <person name="Howarth C."/>
            <person name="Jen D."/>
            <person name="Larson L."/>
            <person name="Lewis B."/>
            <person name="Mehta T."/>
            <person name="Park D."/>
            <person name="Pearson M."/>
            <person name="Roberts A."/>
            <person name="Saif S."/>
            <person name="Shea T."/>
            <person name="Shenoy N."/>
            <person name="Sisk P."/>
            <person name="Stolte C."/>
            <person name="Sykes S."/>
            <person name="Walk T."/>
            <person name="White J."/>
            <person name="Yandava C."/>
            <person name="Klein B."/>
            <person name="McEwen J.G."/>
            <person name="Puccia R."/>
            <person name="Goldman G.H."/>
            <person name="Felipe M.S."/>
            <person name="Nino-Vega G."/>
            <person name="San-Blas G."/>
            <person name="Taylor J."/>
            <person name="Mendoza L."/>
            <person name="Galagan J."/>
            <person name="Nusbaum C."/>
            <person name="Birren B."/>
        </authorList>
    </citation>
    <scope>NUCLEOTIDE SEQUENCE</scope>
    <source>
        <strain evidence="1">G186AR</strain>
    </source>
</reference>
<sequence>MYSFPPQAHPDREMERSQGTILCKLHRGERKVQSNWQSRNLCGSYYAISAVSVALDLMGETGRGSGSLEKFPRAYPALYNRFPSRGINRRLSTLHSPQSNIVLPTTENLIIHYTGRHWSRTALRSAVSQPGISHPTSHIPAEAQAAR</sequence>
<gene>
    <name evidence="1" type="ORF">HCBG_08641</name>
</gene>
<protein>
    <submittedName>
        <fullName evidence="1">Uncharacterized protein</fullName>
    </submittedName>
</protein>
<organism evidence="1 2">
    <name type="scientific">Ajellomyces capsulatus (strain G186AR / H82 / ATCC MYA-2454 / RMSCC 2432)</name>
    <name type="common">Darling's disease fungus</name>
    <name type="synonym">Histoplasma capsulatum</name>
    <dbReference type="NCBI Taxonomy" id="447093"/>
    <lineage>
        <taxon>Eukaryota</taxon>
        <taxon>Fungi</taxon>
        <taxon>Dikarya</taxon>
        <taxon>Ascomycota</taxon>
        <taxon>Pezizomycotina</taxon>
        <taxon>Eurotiomycetes</taxon>
        <taxon>Eurotiomycetidae</taxon>
        <taxon>Onygenales</taxon>
        <taxon>Ajellomycetaceae</taxon>
        <taxon>Histoplasma</taxon>
    </lineage>
</organism>